<dbReference type="CTD" id="10081"/>
<reference evidence="4" key="1">
    <citation type="submission" date="2025-08" db="UniProtKB">
        <authorList>
            <consortium name="RefSeq"/>
        </authorList>
    </citation>
    <scope>IDENTIFICATION</scope>
</reference>
<evidence type="ECO:0000313" key="3">
    <source>
        <dbReference type="Proteomes" id="UP000515150"/>
    </source>
</evidence>
<organism evidence="3 4">
    <name type="scientific">Betta splendens</name>
    <name type="common">Siamese fighting fish</name>
    <dbReference type="NCBI Taxonomy" id="158456"/>
    <lineage>
        <taxon>Eukaryota</taxon>
        <taxon>Metazoa</taxon>
        <taxon>Chordata</taxon>
        <taxon>Craniata</taxon>
        <taxon>Vertebrata</taxon>
        <taxon>Euteleostomi</taxon>
        <taxon>Actinopterygii</taxon>
        <taxon>Neopterygii</taxon>
        <taxon>Teleostei</taxon>
        <taxon>Neoteleostei</taxon>
        <taxon>Acanthomorphata</taxon>
        <taxon>Anabantaria</taxon>
        <taxon>Anabantiformes</taxon>
        <taxon>Anabantoidei</taxon>
        <taxon>Osphronemidae</taxon>
        <taxon>Betta</taxon>
    </lineage>
</organism>
<keyword evidence="3" id="KW-1185">Reference proteome</keyword>
<dbReference type="InParanoid" id="A0A6P7M524"/>
<feature type="compositionally biased region" description="Polar residues" evidence="2">
    <location>
        <begin position="140"/>
        <end position="157"/>
    </location>
</feature>
<dbReference type="PANTHER" id="PTHR48190:SF2">
    <property type="entry name" value="PROGRAMMED CELL DEATH PROTEIN 7"/>
    <property type="match status" value="1"/>
</dbReference>
<dbReference type="Proteomes" id="UP000515150">
    <property type="component" value="Chromosome 3"/>
</dbReference>
<feature type="coiled-coil region" evidence="1">
    <location>
        <begin position="328"/>
        <end position="358"/>
    </location>
</feature>
<dbReference type="GeneID" id="114852736"/>
<keyword evidence="1" id="KW-0175">Coiled coil</keyword>
<dbReference type="RefSeq" id="XP_029001189.1">
    <property type="nucleotide sequence ID" value="XM_029145356.3"/>
</dbReference>
<dbReference type="PANTHER" id="PTHR48190">
    <property type="entry name" value="PROGRAMMED CELL DEATH PROTEIN 7"/>
    <property type="match status" value="1"/>
</dbReference>
<gene>
    <name evidence="4" type="primary">pdcd7</name>
</gene>
<feature type="compositionally biased region" description="Low complexity" evidence="2">
    <location>
        <begin position="26"/>
        <end position="42"/>
    </location>
</feature>
<feature type="compositionally biased region" description="Basic and acidic residues" evidence="2">
    <location>
        <begin position="406"/>
        <end position="423"/>
    </location>
</feature>
<evidence type="ECO:0000256" key="2">
    <source>
        <dbReference type="SAM" id="MobiDB-lite"/>
    </source>
</evidence>
<accession>A0A6P7M524</accession>
<evidence type="ECO:0000313" key="4">
    <source>
        <dbReference type="RefSeq" id="XP_029001189.1"/>
    </source>
</evidence>
<dbReference type="OrthoDB" id="2289628at2759"/>
<feature type="region of interest" description="Disordered" evidence="2">
    <location>
        <begin position="1"/>
        <end position="47"/>
    </location>
</feature>
<sequence length="513" mass="58755">MDNAYQYPAPSEQQRPPGFSGGYAEQWSSSPGPTQPGQAGPGWDSSPAYYSHQSYGFNLGPTPYGGPPFGPPFGFDPSLPPPPFGCPPPGHMLPPAPVNTYNITGAFPQREFQSFSVPSQNRHREYNDLCQRGAPGLSSPAGQNFIQRSSTTTQSEDTVQRRQDAEWIRRFLQRRDRVSKTPKTQQQQPDHNCVPALRDALYGAARLISVLEKSCETLKQNVENDTLWTDSYLTALDMKSEIQDKLKLLSDAESLNQLKAKVTRLSQRKARRQRAKKRLQMEAKRRQEELCEKEAAIDKWRMKKIHEVEEKKREQELKLAADSVLCEVRRKQADIKRMQDIMRSLEKLRKLRKEAASRKGIVSEQKCDESFASQLEQLRNVMKKRTAVYSAEEKALMVMLEGEQEEERRREHERQAKKEREKQLQRKYKVDSMLFGEDLPADPIQLPFREYYTVAQHSLPALIQIRREWDVFVVAADHPDATPIPQSWVLPDVPSDQDWASALQMTDTDGDTL</sequence>
<proteinExistence type="predicted"/>
<dbReference type="Pfam" id="PF16021">
    <property type="entry name" value="PDCD7"/>
    <property type="match status" value="1"/>
</dbReference>
<name>A0A6P7M524_BETSP</name>
<feature type="region of interest" description="Disordered" evidence="2">
    <location>
        <begin position="137"/>
        <end position="162"/>
    </location>
</feature>
<dbReference type="AlphaFoldDB" id="A0A6P7M524"/>
<dbReference type="InterPro" id="IPR031974">
    <property type="entry name" value="PDCD7"/>
</dbReference>
<dbReference type="GO" id="GO:0005689">
    <property type="term" value="C:U12-type spliceosomal complex"/>
    <property type="evidence" value="ECO:0007669"/>
    <property type="project" value="TreeGrafter"/>
</dbReference>
<evidence type="ECO:0000256" key="1">
    <source>
        <dbReference type="SAM" id="Coils"/>
    </source>
</evidence>
<dbReference type="InterPro" id="IPR052831">
    <property type="entry name" value="Apoptosis_promoter"/>
</dbReference>
<protein>
    <submittedName>
        <fullName evidence="4">Programmed cell death protein 7</fullName>
    </submittedName>
</protein>
<feature type="region of interest" description="Disordered" evidence="2">
    <location>
        <begin position="402"/>
        <end position="423"/>
    </location>
</feature>
<dbReference type="KEGG" id="bspl:114852736"/>